<dbReference type="PROSITE" id="PS00178">
    <property type="entry name" value="AA_TRNA_LIGASE_I"/>
    <property type="match status" value="1"/>
</dbReference>
<reference evidence="13 14" key="1">
    <citation type="submission" date="2016-08" db="EMBL/GenBank/DDBJ databases">
        <authorList>
            <consortium name="Lentinula edodes genome sequencing consortium"/>
            <person name="Sakamoto Y."/>
            <person name="Nakade K."/>
            <person name="Sato S."/>
            <person name="Yoshida Y."/>
            <person name="Miyazaki K."/>
            <person name="Natsume S."/>
            <person name="Konno N."/>
        </authorList>
    </citation>
    <scope>NUCLEOTIDE SEQUENCE [LARGE SCALE GENOMIC DNA]</scope>
    <source>
        <strain evidence="13 14">NBRC 111202</strain>
    </source>
</reference>
<organism evidence="13 14">
    <name type="scientific">Lentinula edodes</name>
    <name type="common">Shiitake mushroom</name>
    <name type="synonym">Lentinus edodes</name>
    <dbReference type="NCBI Taxonomy" id="5353"/>
    <lineage>
        <taxon>Eukaryota</taxon>
        <taxon>Fungi</taxon>
        <taxon>Dikarya</taxon>
        <taxon>Basidiomycota</taxon>
        <taxon>Agaricomycotina</taxon>
        <taxon>Agaricomycetes</taxon>
        <taxon>Agaricomycetidae</taxon>
        <taxon>Agaricales</taxon>
        <taxon>Marasmiineae</taxon>
        <taxon>Omphalotaceae</taxon>
        <taxon>Lentinula</taxon>
    </lineage>
</organism>
<dbReference type="Pfam" id="PF00133">
    <property type="entry name" value="tRNA-synt_1"/>
    <property type="match status" value="2"/>
</dbReference>
<dbReference type="SUPFAM" id="SSF50677">
    <property type="entry name" value="ValRS/IleRS/LeuRS editing domain"/>
    <property type="match status" value="1"/>
</dbReference>
<dbReference type="Gene3D" id="1.10.10.830">
    <property type="entry name" value="Ile-tRNA synthetase CP2 domain-like"/>
    <property type="match status" value="1"/>
</dbReference>
<evidence type="ECO:0000256" key="10">
    <source>
        <dbReference type="SAM" id="Phobius"/>
    </source>
</evidence>
<feature type="domain" description="Methionyl/Valyl/Leucyl/Isoleucyl-tRNA synthetase anticodon-binding" evidence="12">
    <location>
        <begin position="697"/>
        <end position="853"/>
    </location>
</feature>
<name>A0A1Q3DXM4_LENED</name>
<dbReference type="InterPro" id="IPR033708">
    <property type="entry name" value="Anticodon_Ile_BEm"/>
</dbReference>
<evidence type="ECO:0000256" key="1">
    <source>
        <dbReference type="ARBA" id="ARBA00005594"/>
    </source>
</evidence>
<dbReference type="GO" id="GO:0006428">
    <property type="term" value="P:isoleucyl-tRNA aminoacylation"/>
    <property type="evidence" value="ECO:0007669"/>
    <property type="project" value="InterPro"/>
</dbReference>
<dbReference type="GO" id="GO:0032543">
    <property type="term" value="P:mitochondrial translation"/>
    <property type="evidence" value="ECO:0007669"/>
    <property type="project" value="TreeGrafter"/>
</dbReference>
<dbReference type="STRING" id="5353.A0A1Q3DXM4"/>
<dbReference type="InterPro" id="IPR002300">
    <property type="entry name" value="aa-tRNA-synth_Ia"/>
</dbReference>
<accession>A0A1Q3DXM4</accession>
<reference evidence="13 14" key="2">
    <citation type="submission" date="2017-02" db="EMBL/GenBank/DDBJ databases">
        <title>A genome survey and senescence transcriptome analysis in Lentinula edodes.</title>
        <authorList>
            <person name="Sakamoto Y."/>
            <person name="Nakade K."/>
            <person name="Sato S."/>
            <person name="Yoshida Y."/>
            <person name="Miyazaki K."/>
            <person name="Natsume S."/>
            <person name="Konno N."/>
        </authorList>
    </citation>
    <scope>NUCLEOTIDE SEQUENCE [LARGE SCALE GENOMIC DNA]</scope>
    <source>
        <strain evidence="13 14">NBRC 111202</strain>
    </source>
</reference>
<keyword evidence="10" id="KW-0812">Transmembrane</keyword>
<keyword evidence="3 9" id="KW-0436">Ligase</keyword>
<evidence type="ECO:0000259" key="12">
    <source>
        <dbReference type="Pfam" id="PF08264"/>
    </source>
</evidence>
<keyword evidence="10" id="KW-1133">Transmembrane helix</keyword>
<dbReference type="InterPro" id="IPR014729">
    <property type="entry name" value="Rossmann-like_a/b/a_fold"/>
</dbReference>
<dbReference type="SUPFAM" id="SSF47323">
    <property type="entry name" value="Anticodon-binding domain of a subclass of class I aminoacyl-tRNA synthetases"/>
    <property type="match status" value="1"/>
</dbReference>
<keyword evidence="10" id="KW-0472">Membrane</keyword>
<evidence type="ECO:0000256" key="6">
    <source>
        <dbReference type="ARBA" id="ARBA00022917"/>
    </source>
</evidence>
<dbReference type="InterPro" id="IPR001412">
    <property type="entry name" value="aa-tRNA-synth_I_CS"/>
</dbReference>
<sequence>MLKNAGARFSRAFSTVPLDTKAFSDTLFLPKTAFPLRPDPTKNEILYRSRTCEELYRWQRKNIDGPEFVFHDGPPYANGDLHMGHALNKILKDIINRFALLKGRKVHYIPGWDCHGLPIENKALKELGILLIFLHLLYALLLMQWLFEKLHRRRSNSVNLLRIFEQMVNNDHPSAEFVLKTTNLSSFEPIQLLVWTTTPWTLTANMGIAVNSDMVYTLLRRMTDSSLTLVAQSRLEALQDILGPIEILAELKGVDLVGLQYSPIFSSLCDTEPPAMRILGSSHVTSESGTGLVHCAPAHGEEDYKLFRSYDLISSGTQSPSTAMSNTLICHVHDGLFSEKVVDVVGPAAHMLVGKPVLEEGSRGVVELLKQAGRLLAVKRYTHKYPYDWKTDKPIIVTATSQWFANLDRIKDDALKALNDVQFYPNQSRNRLESFIQSRSEWCISRQRVWGVPIPALLNTRTGDAMLNRGSLRHIINVLEEKGVKHWWEGPVEEFLPPEMKTIDVGEWQKSTDTMDVWFDSGTSWSMLDSPSEGRSFRADVCLEGSDQHRGWFQSQLLTAVGSASETITEYPSGAATPNAKLRSPYGTLITHGMVLDEKGKKMSKSLGNIVSPLTILLGGTDKKNDPAYGADILRLWAASVEFKTDISIGRTSLTQTAEAMRKIRNSARFMLGNIRDGTALEGLERVQRKDMGLVERFVMHELYMLEKIALKGYEEFDFAKVTAALVNFANTTLSSLYFDITKDCLYANSFQSIERKAVVTVLEKILDTTTSILAPILPHLAEEIHQHLSRDQNLHPKSFFEKGWKPLDPEWEDYAAAKDMSYLLKIRKAVLGLLEEARGHKRVKSSLEAEVDILLPNEGGDHPVAELLKREEQILKTLFITSDASLVDEGSLGSGSQSSVWVYTESLDLGEDLGMHCKFLR</sequence>
<dbReference type="GO" id="GO:0005739">
    <property type="term" value="C:mitochondrion"/>
    <property type="evidence" value="ECO:0007669"/>
    <property type="project" value="TreeGrafter"/>
</dbReference>
<comment type="similarity">
    <text evidence="1 9">Belongs to the class-I aminoacyl-tRNA synthetase family.</text>
</comment>
<dbReference type="CDD" id="cd07960">
    <property type="entry name" value="Anticodon_Ia_Ile_BEm"/>
    <property type="match status" value="1"/>
</dbReference>
<dbReference type="Gene3D" id="3.90.740.10">
    <property type="entry name" value="Valyl/Leucyl/Isoleucyl-tRNA synthetase, editing domain"/>
    <property type="match status" value="1"/>
</dbReference>
<evidence type="ECO:0000256" key="2">
    <source>
        <dbReference type="ARBA" id="ARBA00013165"/>
    </source>
</evidence>
<keyword evidence="6 9" id="KW-0648">Protein biosynthesis</keyword>
<evidence type="ECO:0000256" key="4">
    <source>
        <dbReference type="ARBA" id="ARBA00022741"/>
    </source>
</evidence>
<evidence type="ECO:0000256" key="3">
    <source>
        <dbReference type="ARBA" id="ARBA00022598"/>
    </source>
</evidence>
<dbReference type="GO" id="GO:0002161">
    <property type="term" value="F:aminoacyl-tRNA deacylase activity"/>
    <property type="evidence" value="ECO:0007669"/>
    <property type="project" value="InterPro"/>
</dbReference>
<keyword evidence="7 9" id="KW-0030">Aminoacyl-tRNA synthetase</keyword>
<keyword evidence="4 9" id="KW-0547">Nucleotide-binding</keyword>
<gene>
    <name evidence="13" type="ORF">LENED_001164</name>
</gene>
<dbReference type="EMBL" id="BDGU01000016">
    <property type="protein sequence ID" value="GAV99689.1"/>
    <property type="molecule type" value="Genomic_DNA"/>
</dbReference>
<dbReference type="EC" id="6.1.1.5" evidence="2"/>
<dbReference type="PRINTS" id="PR00984">
    <property type="entry name" value="TRNASYNTHILE"/>
</dbReference>
<feature type="domain" description="Aminoacyl-tRNA synthetase class Ia" evidence="11">
    <location>
        <begin position="336"/>
        <end position="649"/>
    </location>
</feature>
<dbReference type="InterPro" id="IPR002301">
    <property type="entry name" value="Ile-tRNA-ligase"/>
</dbReference>
<dbReference type="Gene3D" id="3.40.50.620">
    <property type="entry name" value="HUPs"/>
    <property type="match status" value="2"/>
</dbReference>
<dbReference type="AlphaFoldDB" id="A0A1Q3DXM4"/>
<keyword evidence="14" id="KW-1185">Reference proteome</keyword>
<dbReference type="InterPro" id="IPR013155">
    <property type="entry name" value="M/V/L/I-tRNA-synth_anticd-bd"/>
</dbReference>
<evidence type="ECO:0000313" key="14">
    <source>
        <dbReference type="Proteomes" id="UP000188533"/>
    </source>
</evidence>
<evidence type="ECO:0000313" key="13">
    <source>
        <dbReference type="EMBL" id="GAV99689.1"/>
    </source>
</evidence>
<dbReference type="InterPro" id="IPR009080">
    <property type="entry name" value="tRNAsynth_Ia_anticodon-bd"/>
</dbReference>
<keyword evidence="5 9" id="KW-0067">ATP-binding</keyword>
<comment type="caution">
    <text evidence="13">The sequence shown here is derived from an EMBL/GenBank/DDBJ whole genome shotgun (WGS) entry which is preliminary data.</text>
</comment>
<evidence type="ECO:0000256" key="7">
    <source>
        <dbReference type="ARBA" id="ARBA00023146"/>
    </source>
</evidence>
<feature type="transmembrane region" description="Helical" evidence="10">
    <location>
        <begin position="127"/>
        <end position="147"/>
    </location>
</feature>
<evidence type="ECO:0000256" key="5">
    <source>
        <dbReference type="ARBA" id="ARBA00022840"/>
    </source>
</evidence>
<dbReference type="GO" id="GO:0000049">
    <property type="term" value="F:tRNA binding"/>
    <property type="evidence" value="ECO:0007669"/>
    <property type="project" value="InterPro"/>
</dbReference>
<evidence type="ECO:0000256" key="8">
    <source>
        <dbReference type="ARBA" id="ARBA00032665"/>
    </source>
</evidence>
<evidence type="ECO:0000256" key="9">
    <source>
        <dbReference type="RuleBase" id="RU363035"/>
    </source>
</evidence>
<proteinExistence type="inferred from homology"/>
<dbReference type="Pfam" id="PF08264">
    <property type="entry name" value="Anticodon_1"/>
    <property type="match status" value="1"/>
</dbReference>
<dbReference type="GO" id="GO:0004822">
    <property type="term" value="F:isoleucine-tRNA ligase activity"/>
    <property type="evidence" value="ECO:0007669"/>
    <property type="project" value="UniProtKB-EC"/>
</dbReference>
<dbReference type="Proteomes" id="UP000188533">
    <property type="component" value="Unassembled WGS sequence"/>
</dbReference>
<protein>
    <recommendedName>
        <fullName evidence="2">isoleucine--tRNA ligase</fullName>
        <ecNumber evidence="2">6.1.1.5</ecNumber>
    </recommendedName>
    <alternativeName>
        <fullName evidence="8">Isoleucyl-tRNA synthetase</fullName>
    </alternativeName>
</protein>
<dbReference type="InterPro" id="IPR009008">
    <property type="entry name" value="Val/Leu/Ile-tRNA-synth_edit"/>
</dbReference>
<dbReference type="PANTHER" id="PTHR42765:SF1">
    <property type="entry name" value="ISOLEUCINE--TRNA LIGASE, MITOCHONDRIAL"/>
    <property type="match status" value="1"/>
</dbReference>
<dbReference type="SUPFAM" id="SSF52374">
    <property type="entry name" value="Nucleotidylyl transferase"/>
    <property type="match status" value="1"/>
</dbReference>
<dbReference type="GO" id="GO:0005524">
    <property type="term" value="F:ATP binding"/>
    <property type="evidence" value="ECO:0007669"/>
    <property type="project" value="UniProtKB-KW"/>
</dbReference>
<dbReference type="Gene3D" id="1.10.730.20">
    <property type="match status" value="1"/>
</dbReference>
<dbReference type="InterPro" id="IPR050081">
    <property type="entry name" value="Ile-tRNA_ligase"/>
</dbReference>
<dbReference type="CDD" id="cd00818">
    <property type="entry name" value="IleRS_core"/>
    <property type="match status" value="1"/>
</dbReference>
<evidence type="ECO:0000259" key="11">
    <source>
        <dbReference type="Pfam" id="PF00133"/>
    </source>
</evidence>
<dbReference type="PANTHER" id="PTHR42765">
    <property type="entry name" value="SOLEUCYL-TRNA SYNTHETASE"/>
    <property type="match status" value="1"/>
</dbReference>
<feature type="domain" description="Aminoacyl-tRNA synthetase class Ia" evidence="11">
    <location>
        <begin position="56"/>
        <end position="128"/>
    </location>
</feature>